<feature type="compositionally biased region" description="Low complexity" evidence="1">
    <location>
        <begin position="83"/>
        <end position="98"/>
    </location>
</feature>
<sequence>MNPYEQAREERIKRNNAMLAQLELKQQVQAIAAPLAAAAEVGAKREAHMRAQLAAVQPRQRSTRSSAAQAKKALTRQAAVLEAASGDSGDSGDSQSDVSDAEELSDESQSGGSTRKRKAKDAVAAEEEDYDPLEDQLEAAHADSSASEAGDSGSNGSDIELEEARIAAKGKRQRQRPTGAADRQQRGQGRLDRPRPATPEPEQPGSEDDDFQLQQALAMSLLESQRGAVPASAQAGPSQAMQSASAEHSSELQQALAMSLQDRHAPAAQEAALAGASAAGRVGLSVVPEAAASAKAEALEGQPETLVLRAEDIKPAEAVVKDEAEAMTATAARALPGSVSMAVAAAPGKAEVVRGKSAPPEPAMQPSLKRQPTAATGKQEARAQKGKKQPAKGKAIEIHNPDDIDKAFDMIAGNSTTIKEHLLQKVWADVRGGELDEVTSHNMLKYAADMADQGQLDRQCFKKLCDHFSCS</sequence>
<comment type="caution">
    <text evidence="2">The sequence shown here is derived from an EMBL/GenBank/DDBJ whole genome shotgun (WGS) entry which is preliminary data.</text>
</comment>
<feature type="compositionally biased region" description="Polar residues" evidence="1">
    <location>
        <begin position="235"/>
        <end position="253"/>
    </location>
</feature>
<feature type="region of interest" description="Disordered" evidence="1">
    <location>
        <begin position="52"/>
        <end position="263"/>
    </location>
</feature>
<name>A0AAV1HT25_9CHLO</name>
<feature type="compositionally biased region" description="Low complexity" evidence="1">
    <location>
        <begin position="142"/>
        <end position="158"/>
    </location>
</feature>
<keyword evidence="3" id="KW-1185">Reference proteome</keyword>
<evidence type="ECO:0000313" key="3">
    <source>
        <dbReference type="Proteomes" id="UP001314263"/>
    </source>
</evidence>
<dbReference type="Proteomes" id="UP001314263">
    <property type="component" value="Unassembled WGS sequence"/>
</dbReference>
<feature type="compositionally biased region" description="Basic and acidic residues" evidence="1">
    <location>
        <begin position="183"/>
        <end position="195"/>
    </location>
</feature>
<accession>A0AAV1HT25</accession>
<dbReference type="InterPro" id="IPR003903">
    <property type="entry name" value="UIM_dom"/>
</dbReference>
<protein>
    <submittedName>
        <fullName evidence="2">Uncharacterized protein</fullName>
    </submittedName>
</protein>
<dbReference type="AlphaFoldDB" id="A0AAV1HT25"/>
<evidence type="ECO:0000256" key="1">
    <source>
        <dbReference type="SAM" id="MobiDB-lite"/>
    </source>
</evidence>
<evidence type="ECO:0000313" key="2">
    <source>
        <dbReference type="EMBL" id="CAK0734461.1"/>
    </source>
</evidence>
<dbReference type="PROSITE" id="PS50330">
    <property type="entry name" value="UIM"/>
    <property type="match status" value="1"/>
</dbReference>
<feature type="compositionally biased region" description="Acidic residues" evidence="1">
    <location>
        <begin position="124"/>
        <end position="137"/>
    </location>
</feature>
<reference evidence="2 3" key="1">
    <citation type="submission" date="2023-10" db="EMBL/GenBank/DDBJ databases">
        <authorList>
            <person name="Maclean D."/>
            <person name="Macfadyen A."/>
        </authorList>
    </citation>
    <scope>NUCLEOTIDE SEQUENCE [LARGE SCALE GENOMIC DNA]</scope>
</reference>
<feature type="compositionally biased region" description="Polar residues" evidence="1">
    <location>
        <begin position="59"/>
        <end position="68"/>
    </location>
</feature>
<proteinExistence type="predicted"/>
<dbReference type="SMART" id="SM00726">
    <property type="entry name" value="UIM"/>
    <property type="match status" value="2"/>
</dbReference>
<gene>
    <name evidence="2" type="ORF">CVIRNUC_000434</name>
</gene>
<feature type="region of interest" description="Disordered" evidence="1">
    <location>
        <begin position="353"/>
        <end position="396"/>
    </location>
</feature>
<organism evidence="2 3">
    <name type="scientific">Coccomyxa viridis</name>
    <dbReference type="NCBI Taxonomy" id="1274662"/>
    <lineage>
        <taxon>Eukaryota</taxon>
        <taxon>Viridiplantae</taxon>
        <taxon>Chlorophyta</taxon>
        <taxon>core chlorophytes</taxon>
        <taxon>Trebouxiophyceae</taxon>
        <taxon>Trebouxiophyceae incertae sedis</taxon>
        <taxon>Coccomyxaceae</taxon>
        <taxon>Coccomyxa</taxon>
    </lineage>
</organism>
<dbReference type="EMBL" id="CAUYUE010000001">
    <property type="protein sequence ID" value="CAK0734461.1"/>
    <property type="molecule type" value="Genomic_DNA"/>
</dbReference>